<evidence type="ECO:0000313" key="2">
    <source>
        <dbReference type="EMBL" id="QOE17523.1"/>
    </source>
</evidence>
<dbReference type="EMBL" id="MT436266">
    <property type="protein sequence ID" value="QOE17523.1"/>
    <property type="molecule type" value="Genomic_DNA"/>
</dbReference>
<protein>
    <submittedName>
        <fullName evidence="2">NADH dehydrogenase subunit 4L</fullName>
    </submittedName>
</protein>
<keyword evidence="1" id="KW-1133">Transmembrane helix</keyword>
<evidence type="ECO:0000256" key="1">
    <source>
        <dbReference type="SAM" id="Phobius"/>
    </source>
</evidence>
<keyword evidence="1" id="KW-0472">Membrane</keyword>
<keyword evidence="2" id="KW-0496">Mitochondrion</keyword>
<gene>
    <name evidence="2" type="primary">nad4l</name>
</gene>
<accession>A0A7L8EYZ5</accession>
<feature type="transmembrane region" description="Helical" evidence="1">
    <location>
        <begin position="21"/>
        <end position="43"/>
    </location>
</feature>
<proteinExistence type="predicted"/>
<sequence length="89" mass="10316">MYMTITAFIILIMIIIAKSESMLNYLIFIEYMVLVIILMIIINQSSNDWVFMIYLIYTVSEAIIGLTLLVKMNQSYGHQNINLINLCSN</sequence>
<geneLocation type="mitochondrion" evidence="2"/>
<organism evidence="2">
    <name type="scientific">Habropoda radoszkowskii</name>
    <dbReference type="NCBI Taxonomy" id="597470"/>
    <lineage>
        <taxon>Eukaryota</taxon>
        <taxon>Metazoa</taxon>
        <taxon>Ecdysozoa</taxon>
        <taxon>Arthropoda</taxon>
        <taxon>Hexapoda</taxon>
        <taxon>Insecta</taxon>
        <taxon>Pterygota</taxon>
        <taxon>Neoptera</taxon>
        <taxon>Endopterygota</taxon>
        <taxon>Hymenoptera</taxon>
        <taxon>Apocrita</taxon>
        <taxon>Aculeata</taxon>
        <taxon>Apoidea</taxon>
        <taxon>Anthophila</taxon>
        <taxon>Apidae</taxon>
        <taxon>Habropoda</taxon>
    </lineage>
</organism>
<name>A0A7L8EYZ5_9HYME</name>
<keyword evidence="1" id="KW-0812">Transmembrane</keyword>
<dbReference type="AlphaFoldDB" id="A0A7L8EYZ5"/>
<dbReference type="Gene3D" id="1.10.287.3510">
    <property type="match status" value="1"/>
</dbReference>
<feature type="transmembrane region" description="Helical" evidence="1">
    <location>
        <begin position="49"/>
        <end position="70"/>
    </location>
</feature>
<reference evidence="2" key="1">
    <citation type="journal article" date="2020" name="Mitochondrial DNA Part B Resour">
        <title>The complete mitogenome of Habropoda rodoszkowskii (Hymenoptera: Apidae) and phylogenetic analysis.</title>
        <authorList>
            <person name="Lu H."/>
            <person name="Huang D."/>
        </authorList>
    </citation>
    <scope>NUCLEOTIDE SEQUENCE</scope>
</reference>